<evidence type="ECO:0000313" key="2">
    <source>
        <dbReference type="Proteomes" id="UP001230986"/>
    </source>
</evidence>
<evidence type="ECO:0008006" key="3">
    <source>
        <dbReference type="Google" id="ProtNLM"/>
    </source>
</evidence>
<gene>
    <name evidence="1" type="ORF">QQ055_10610</name>
</gene>
<sequence length="173" mass="18924">MQIATMKARVSTNGNEIIQYHATGTVQVEGQVGFHAQLGKPEKPFAEPAQDKDPIGVVFAPTAAKLDGSFVLNKDDPTLPIIAIMMNEQKDVELKARLRIPGFGHVTIHPKFTLPHSRMTRIKLPLELKNHGEVRLGKDRAGYGLEFSQVNCVAAAEWLTITADADLSLGDDK</sequence>
<keyword evidence="2" id="KW-1185">Reference proteome</keyword>
<name>A0ABT7M1F5_9CYAN</name>
<dbReference type="RefSeq" id="WP_286004687.1">
    <property type="nucleotide sequence ID" value="NZ_JASVEJ010000040.1"/>
</dbReference>
<evidence type="ECO:0000313" key="1">
    <source>
        <dbReference type="EMBL" id="MDL5057899.1"/>
    </source>
</evidence>
<proteinExistence type="predicted"/>
<dbReference type="EMBL" id="JASVEJ010000040">
    <property type="protein sequence ID" value="MDL5057899.1"/>
    <property type="molecule type" value="Genomic_DNA"/>
</dbReference>
<accession>A0ABT7M1F5</accession>
<dbReference type="Proteomes" id="UP001230986">
    <property type="component" value="Unassembled WGS sequence"/>
</dbReference>
<protein>
    <recommendedName>
        <fullName evidence="3">Lipid/polyisoprenoid-binding YceI-like domain-containing protein</fullName>
    </recommendedName>
</protein>
<reference evidence="1 2" key="1">
    <citation type="submission" date="2023-06" db="EMBL/GenBank/DDBJ databases">
        <title>Whole genome sequence of Oscillatoria calcuttensis NRMC-F 0142.</title>
        <authorList>
            <person name="Shakena Fathima T."/>
            <person name="Muralitharan G."/>
            <person name="Thajuddin N."/>
        </authorList>
    </citation>
    <scope>NUCLEOTIDE SEQUENCE [LARGE SCALE GENOMIC DNA]</scope>
    <source>
        <strain evidence="1 2">NRMC-F 0142</strain>
    </source>
</reference>
<comment type="caution">
    <text evidence="1">The sequence shown here is derived from an EMBL/GenBank/DDBJ whole genome shotgun (WGS) entry which is preliminary data.</text>
</comment>
<organism evidence="1 2">
    <name type="scientific">Geitlerinema calcuttense NRMC-F 0142</name>
    <dbReference type="NCBI Taxonomy" id="2922238"/>
    <lineage>
        <taxon>Bacteria</taxon>
        <taxon>Bacillati</taxon>
        <taxon>Cyanobacteriota</taxon>
        <taxon>Cyanophyceae</taxon>
        <taxon>Geitlerinematales</taxon>
        <taxon>Geitlerinemataceae</taxon>
        <taxon>Geitlerinema</taxon>
    </lineage>
</organism>